<dbReference type="PROSITE" id="PS51186">
    <property type="entry name" value="GNAT"/>
    <property type="match status" value="1"/>
</dbReference>
<evidence type="ECO:0000256" key="1">
    <source>
        <dbReference type="ARBA" id="ARBA00022679"/>
    </source>
</evidence>
<dbReference type="InterPro" id="IPR050832">
    <property type="entry name" value="Bact_Acetyltransf"/>
</dbReference>
<keyword evidence="5" id="KW-1185">Reference proteome</keyword>
<feature type="domain" description="N-acetyltransferase" evidence="3">
    <location>
        <begin position="19"/>
        <end position="162"/>
    </location>
</feature>
<dbReference type="AlphaFoldDB" id="A0A1H7I926"/>
<dbReference type="Proteomes" id="UP000182321">
    <property type="component" value="Unassembled WGS sequence"/>
</dbReference>
<organism evidence="4 5">
    <name type="scientific">Pseudobutyrivibrio ruminis</name>
    <dbReference type="NCBI Taxonomy" id="46206"/>
    <lineage>
        <taxon>Bacteria</taxon>
        <taxon>Bacillati</taxon>
        <taxon>Bacillota</taxon>
        <taxon>Clostridia</taxon>
        <taxon>Lachnospirales</taxon>
        <taxon>Lachnospiraceae</taxon>
        <taxon>Pseudobutyrivibrio</taxon>
    </lineage>
</organism>
<dbReference type="Gene3D" id="3.40.630.30">
    <property type="match status" value="1"/>
</dbReference>
<keyword evidence="1" id="KW-0808">Transferase</keyword>
<evidence type="ECO:0000313" key="5">
    <source>
        <dbReference type="Proteomes" id="UP000182321"/>
    </source>
</evidence>
<dbReference type="InterPro" id="IPR000182">
    <property type="entry name" value="GNAT_dom"/>
</dbReference>
<keyword evidence="2" id="KW-0012">Acyltransferase</keyword>
<proteinExistence type="predicted"/>
<reference evidence="5" key="1">
    <citation type="submission" date="2016-10" db="EMBL/GenBank/DDBJ databases">
        <authorList>
            <person name="Varghese N."/>
            <person name="Submissions S."/>
        </authorList>
    </citation>
    <scope>NUCLEOTIDE SEQUENCE [LARGE SCALE GENOMIC DNA]</scope>
    <source>
        <strain evidence="5">ACV-9</strain>
    </source>
</reference>
<dbReference type="GO" id="GO:0016747">
    <property type="term" value="F:acyltransferase activity, transferring groups other than amino-acyl groups"/>
    <property type="evidence" value="ECO:0007669"/>
    <property type="project" value="InterPro"/>
</dbReference>
<keyword evidence="4" id="KW-0687">Ribonucleoprotein</keyword>
<gene>
    <name evidence="4" type="ORF">SAMN02910377_01231</name>
</gene>
<dbReference type="InterPro" id="IPR016181">
    <property type="entry name" value="Acyl_CoA_acyltransferase"/>
</dbReference>
<dbReference type="PIRSF" id="PIRSF037663">
    <property type="entry name" value="Acetyltransf_GNAT_prd"/>
    <property type="match status" value="1"/>
</dbReference>
<accession>A0A1H7I926</accession>
<protein>
    <submittedName>
        <fullName evidence="4">Ribosomal protein S18 acetylase RimI</fullName>
    </submittedName>
</protein>
<dbReference type="Pfam" id="PF00583">
    <property type="entry name" value="Acetyltransf_1"/>
    <property type="match status" value="1"/>
</dbReference>
<dbReference type="GO" id="GO:0005840">
    <property type="term" value="C:ribosome"/>
    <property type="evidence" value="ECO:0007669"/>
    <property type="project" value="UniProtKB-KW"/>
</dbReference>
<dbReference type="CDD" id="cd04301">
    <property type="entry name" value="NAT_SF"/>
    <property type="match status" value="1"/>
</dbReference>
<name>A0A1H7I926_9FIRM</name>
<dbReference type="EMBL" id="FNZX01000007">
    <property type="protein sequence ID" value="SEK58257.1"/>
    <property type="molecule type" value="Genomic_DNA"/>
</dbReference>
<dbReference type="RefSeq" id="WP_242839250.1">
    <property type="nucleotide sequence ID" value="NZ_FNZX01000007.1"/>
</dbReference>
<dbReference type="PANTHER" id="PTHR43877">
    <property type="entry name" value="AMINOALKYLPHOSPHONATE N-ACETYLTRANSFERASE-RELATED-RELATED"/>
    <property type="match status" value="1"/>
</dbReference>
<sequence length="166" mass="19127">MVVQENFKISMDLGVYTEYQIRTMEESDYEEVYELWTTIHGFAMRSLDDSKEGILKFIKRNPNTSVVAVVDGKIVGSILAGHDGRHGSFYHVCVHEDYRKHGIGKAMVTSAMVRLKNEGINKVQLVAFSGNEIGNHFWHAEGWREREDYNTYDFVLNDENIIKFNS</sequence>
<evidence type="ECO:0000259" key="3">
    <source>
        <dbReference type="PROSITE" id="PS51186"/>
    </source>
</evidence>
<dbReference type="InterPro" id="IPR017255">
    <property type="entry name" value="AcTrfase_GNAT_prd"/>
</dbReference>
<dbReference type="SUPFAM" id="SSF55729">
    <property type="entry name" value="Acyl-CoA N-acyltransferases (Nat)"/>
    <property type="match status" value="1"/>
</dbReference>
<keyword evidence="4" id="KW-0689">Ribosomal protein</keyword>
<evidence type="ECO:0000313" key="4">
    <source>
        <dbReference type="EMBL" id="SEK58257.1"/>
    </source>
</evidence>
<evidence type="ECO:0000256" key="2">
    <source>
        <dbReference type="ARBA" id="ARBA00023315"/>
    </source>
</evidence>